<gene>
    <name evidence="1" type="ORF">BDN70DRAFT_192076</name>
</gene>
<protein>
    <submittedName>
        <fullName evidence="1">Uncharacterized protein</fullName>
    </submittedName>
</protein>
<reference evidence="1" key="1">
    <citation type="submission" date="2020-11" db="EMBL/GenBank/DDBJ databases">
        <authorList>
            <consortium name="DOE Joint Genome Institute"/>
            <person name="Ahrendt S."/>
            <person name="Riley R."/>
            <person name="Andreopoulos W."/>
            <person name="Labutti K."/>
            <person name="Pangilinan J."/>
            <person name="Ruiz-Duenas F.J."/>
            <person name="Barrasa J.M."/>
            <person name="Sanchez-Garcia M."/>
            <person name="Camarero S."/>
            <person name="Miyauchi S."/>
            <person name="Serrano A."/>
            <person name="Linde D."/>
            <person name="Babiker R."/>
            <person name="Drula E."/>
            <person name="Ayuso-Fernandez I."/>
            <person name="Pacheco R."/>
            <person name="Padilla G."/>
            <person name="Ferreira P."/>
            <person name="Barriuso J."/>
            <person name="Kellner H."/>
            <person name="Castanera R."/>
            <person name="Alfaro M."/>
            <person name="Ramirez L."/>
            <person name="Pisabarro A.G."/>
            <person name="Kuo A."/>
            <person name="Tritt A."/>
            <person name="Lipzen A."/>
            <person name="He G."/>
            <person name="Yan M."/>
            <person name="Ng V."/>
            <person name="Cullen D."/>
            <person name="Martin F."/>
            <person name="Rosso M.-N."/>
            <person name="Henrissat B."/>
            <person name="Hibbett D."/>
            <person name="Martinez A.T."/>
            <person name="Grigoriev I.V."/>
        </authorList>
    </citation>
    <scope>NUCLEOTIDE SEQUENCE</scope>
    <source>
        <strain evidence="1">CIRM-BRFM 674</strain>
    </source>
</reference>
<comment type="caution">
    <text evidence="1">The sequence shown here is derived from an EMBL/GenBank/DDBJ whole genome shotgun (WGS) entry which is preliminary data.</text>
</comment>
<accession>A0A9P5YWZ3</accession>
<sequence length="100" mass="11119">MIKIVKRPKQAWESRRCAHVKAQMTECARIVRRVCARTRPLKSISSLCTARTGEGAALALVCFTEHTATVIFSPQGAFSDRVGRKIVARCWGSGFPAQHY</sequence>
<proteinExistence type="predicted"/>
<evidence type="ECO:0000313" key="1">
    <source>
        <dbReference type="EMBL" id="KAF9476099.1"/>
    </source>
</evidence>
<evidence type="ECO:0000313" key="2">
    <source>
        <dbReference type="Proteomes" id="UP000807469"/>
    </source>
</evidence>
<dbReference type="Proteomes" id="UP000807469">
    <property type="component" value="Unassembled WGS sequence"/>
</dbReference>
<name>A0A9P5YWZ3_9AGAR</name>
<organism evidence="1 2">
    <name type="scientific">Pholiota conissans</name>
    <dbReference type="NCBI Taxonomy" id="109636"/>
    <lineage>
        <taxon>Eukaryota</taxon>
        <taxon>Fungi</taxon>
        <taxon>Dikarya</taxon>
        <taxon>Basidiomycota</taxon>
        <taxon>Agaricomycotina</taxon>
        <taxon>Agaricomycetes</taxon>
        <taxon>Agaricomycetidae</taxon>
        <taxon>Agaricales</taxon>
        <taxon>Agaricineae</taxon>
        <taxon>Strophariaceae</taxon>
        <taxon>Pholiota</taxon>
    </lineage>
</organism>
<keyword evidence="2" id="KW-1185">Reference proteome</keyword>
<dbReference type="EMBL" id="MU155307">
    <property type="protein sequence ID" value="KAF9476099.1"/>
    <property type="molecule type" value="Genomic_DNA"/>
</dbReference>
<dbReference type="AlphaFoldDB" id="A0A9P5YWZ3"/>